<dbReference type="OrthoDB" id="2129362at2759"/>
<feature type="region of interest" description="Disordered" evidence="1">
    <location>
        <begin position="58"/>
        <end position="193"/>
    </location>
</feature>
<dbReference type="InterPro" id="IPR016181">
    <property type="entry name" value="Acyl_CoA_acyltransferase"/>
</dbReference>
<dbReference type="Gene3D" id="3.40.630.30">
    <property type="match status" value="1"/>
</dbReference>
<gene>
    <name evidence="2" type="ORF">PHISCL_01771</name>
</gene>
<evidence type="ECO:0000256" key="1">
    <source>
        <dbReference type="SAM" id="MobiDB-lite"/>
    </source>
</evidence>
<feature type="compositionally biased region" description="Basic and acidic residues" evidence="1">
    <location>
        <begin position="63"/>
        <end position="75"/>
    </location>
</feature>
<feature type="compositionally biased region" description="Low complexity" evidence="1">
    <location>
        <begin position="106"/>
        <end position="118"/>
    </location>
</feature>
<organism evidence="2 3">
    <name type="scientific">Aspergillus sclerotialis</name>
    <dbReference type="NCBI Taxonomy" id="2070753"/>
    <lineage>
        <taxon>Eukaryota</taxon>
        <taxon>Fungi</taxon>
        <taxon>Dikarya</taxon>
        <taxon>Ascomycota</taxon>
        <taxon>Pezizomycotina</taxon>
        <taxon>Eurotiomycetes</taxon>
        <taxon>Eurotiomycetidae</taxon>
        <taxon>Eurotiales</taxon>
        <taxon>Aspergillaceae</taxon>
        <taxon>Aspergillus</taxon>
        <taxon>Aspergillus subgen. Polypaecilum</taxon>
    </lineage>
</organism>
<evidence type="ECO:0008006" key="4">
    <source>
        <dbReference type="Google" id="ProtNLM"/>
    </source>
</evidence>
<sequence length="669" mass="75655">MTQEVVHVPSIVINSPSPPVTPSALPQRTWAQTAALPVNPSTRIPPNYRSALPVVRMPPSVAKSDHSSDCDEVVFKRSRQQTGGSTKKRQAPTSPVLAPSKSVVDVPASKVPSPAKAACVENDERSRDAINTGAPEPAAQPSAANLTAPRPVRTVIPEESERSKDATQATTPDVAAPAQKAKKPPVMMKKDPYEPAPKEVYDEIARLSKPILEKAHANRFQEVENPAFPEMLPKLREGAGTVKSSERYAEIESFRNLPNTVEKVDGVPHITIFRHSDMVPGRERFAAQWRAYKEDTRGYPTIKTDGTVYISSHAPPGMRYVAVPRAERRRVIHKKIGAMHAPENKWAEAMHVDWEYRPSMCSNYPAFRDNFRKWLDISIENVGEVDIYHQSFFDGSAHSDGVGWFFIGDFEHEDVILDPEDEAARLHNHETSLGYMINFDLYVKELEYEARAKKIREREAYTAALKKLPKSDYNLPRLNVYFRPVEEIDARNVAHLMNWYMENSSQSIDEELITPEIARERMTRTLQFGLPFIVAVERRSPGRGQSPSAPEKIVGYASATDINVRNCATRYTVKLNIFVHHGWIHKGIGKCLMDKLLEFLDMTHKPKHGYYYEEPNTVCGGGRKIRRLMFEVPYPSDDRASCERVIDWLKKYDFEEQGVLKGIAVKFDR</sequence>
<reference evidence="3" key="1">
    <citation type="submission" date="2017-02" db="EMBL/GenBank/DDBJ databases">
        <authorList>
            <person name="Tafer H."/>
            <person name="Lopandic K."/>
        </authorList>
    </citation>
    <scope>NUCLEOTIDE SEQUENCE [LARGE SCALE GENOMIC DNA]</scope>
    <source>
        <strain evidence="3">CBS 366.77</strain>
    </source>
</reference>
<dbReference type="EMBL" id="MVGC01000035">
    <property type="protein sequence ID" value="RJE25864.1"/>
    <property type="molecule type" value="Genomic_DNA"/>
</dbReference>
<dbReference type="Proteomes" id="UP000266188">
    <property type="component" value="Unassembled WGS sequence"/>
</dbReference>
<keyword evidence="3" id="KW-1185">Reference proteome</keyword>
<accession>A0A3A3A2F6</accession>
<evidence type="ECO:0000313" key="3">
    <source>
        <dbReference type="Proteomes" id="UP000266188"/>
    </source>
</evidence>
<proteinExistence type="predicted"/>
<feature type="compositionally biased region" description="Low complexity" evidence="1">
    <location>
        <begin position="172"/>
        <end position="187"/>
    </location>
</feature>
<name>A0A3A3A2F6_9EURO</name>
<protein>
    <recommendedName>
        <fullName evidence="4">N-acetyltransferase domain-containing protein</fullName>
    </recommendedName>
</protein>
<dbReference type="SUPFAM" id="SSF55729">
    <property type="entry name" value="Acyl-CoA N-acyltransferases (Nat)"/>
    <property type="match status" value="1"/>
</dbReference>
<evidence type="ECO:0000313" key="2">
    <source>
        <dbReference type="EMBL" id="RJE25864.1"/>
    </source>
</evidence>
<dbReference type="AlphaFoldDB" id="A0A3A3A2F6"/>
<comment type="caution">
    <text evidence="2">The sequence shown here is derived from an EMBL/GenBank/DDBJ whole genome shotgun (WGS) entry which is preliminary data.</text>
</comment>